<protein>
    <recommendedName>
        <fullName evidence="1">Reverse transcriptase domain-containing protein</fullName>
    </recommendedName>
</protein>
<evidence type="ECO:0000259" key="1">
    <source>
        <dbReference type="Pfam" id="PF00078"/>
    </source>
</evidence>
<dbReference type="Pfam" id="PF00078">
    <property type="entry name" value="RVT_1"/>
    <property type="match status" value="1"/>
</dbReference>
<feature type="domain" description="Reverse transcriptase" evidence="1">
    <location>
        <begin position="5"/>
        <end position="71"/>
    </location>
</feature>
<keyword evidence="3" id="KW-1185">Reference proteome</keyword>
<dbReference type="Proteomes" id="UP001605036">
    <property type="component" value="Unassembled WGS sequence"/>
</dbReference>
<sequence length="369" mass="42040">MILPKVISPQQMGLIQGRNMMDNILSFWLTNNNLIQQKKSGLFLKLDFEKAFDRVEHDFLWDTMSKLGLGDKFILLGRFKPLTFGDAAVADFSLFADDMGVYTDLEESLFRALRGILIFFESASGAKLNLHKSSTIVIGLHTDPPQWLRHLGCAQSVVQQDPLLRRQGHSYHILLTIPVFYLSTIGVTKKVVESIENIAKHFLWGRNGDGKYKRGLIPWPALKRGKRFGGLGLKDVWRQSVALFSKHMADFMANTSLAQWHKLLNAFIDGQRAKRSRNIIRGDYLSQELLLLKRPTYPGKSFMAKSLIDAWMLTTKDLLWYPEKALIPDHLMLRDLAALTMQRDNLTNQTLKEIMAELRAVGVTTVLLL</sequence>
<dbReference type="PANTHER" id="PTHR31635">
    <property type="entry name" value="REVERSE TRANSCRIPTASE DOMAIN-CONTAINING PROTEIN-RELATED"/>
    <property type="match status" value="1"/>
</dbReference>
<organism evidence="2 3">
    <name type="scientific">Riccia fluitans</name>
    <dbReference type="NCBI Taxonomy" id="41844"/>
    <lineage>
        <taxon>Eukaryota</taxon>
        <taxon>Viridiplantae</taxon>
        <taxon>Streptophyta</taxon>
        <taxon>Embryophyta</taxon>
        <taxon>Marchantiophyta</taxon>
        <taxon>Marchantiopsida</taxon>
        <taxon>Marchantiidae</taxon>
        <taxon>Marchantiales</taxon>
        <taxon>Ricciaceae</taxon>
        <taxon>Riccia</taxon>
    </lineage>
</organism>
<dbReference type="AlphaFoldDB" id="A0ABD1Z4L6"/>
<comment type="caution">
    <text evidence="2">The sequence shown here is derived from an EMBL/GenBank/DDBJ whole genome shotgun (WGS) entry which is preliminary data.</text>
</comment>
<dbReference type="PANTHER" id="PTHR31635:SF196">
    <property type="entry name" value="REVERSE TRANSCRIPTASE DOMAIN-CONTAINING PROTEIN-RELATED"/>
    <property type="match status" value="1"/>
</dbReference>
<name>A0ABD1Z4L6_9MARC</name>
<reference evidence="2 3" key="1">
    <citation type="submission" date="2024-09" db="EMBL/GenBank/DDBJ databases">
        <title>Chromosome-scale assembly of Riccia fluitans.</title>
        <authorList>
            <person name="Paukszto L."/>
            <person name="Sawicki J."/>
            <person name="Karawczyk K."/>
            <person name="Piernik-Szablinska J."/>
            <person name="Szczecinska M."/>
            <person name="Mazdziarz M."/>
        </authorList>
    </citation>
    <scope>NUCLEOTIDE SEQUENCE [LARGE SCALE GENOMIC DNA]</scope>
    <source>
        <strain evidence="2">Rf_01</strain>
        <tissue evidence="2">Aerial parts of the thallus</tissue>
    </source>
</reference>
<proteinExistence type="predicted"/>
<accession>A0ABD1Z4L6</accession>
<dbReference type="InterPro" id="IPR000477">
    <property type="entry name" value="RT_dom"/>
</dbReference>
<evidence type="ECO:0000313" key="2">
    <source>
        <dbReference type="EMBL" id="KAL2642718.1"/>
    </source>
</evidence>
<gene>
    <name evidence="2" type="ORF">R1flu_010305</name>
</gene>
<evidence type="ECO:0000313" key="3">
    <source>
        <dbReference type="Proteomes" id="UP001605036"/>
    </source>
</evidence>
<dbReference type="EMBL" id="JBHFFA010000002">
    <property type="protein sequence ID" value="KAL2642718.1"/>
    <property type="molecule type" value="Genomic_DNA"/>
</dbReference>